<dbReference type="Pfam" id="PF18906">
    <property type="entry name" value="Phage_tube_2"/>
    <property type="match status" value="1"/>
</dbReference>
<dbReference type="AlphaFoldDB" id="A0A7S8RHN9"/>
<gene>
    <name evidence="1" type="ORF">IT882_04380</name>
</gene>
<dbReference type="Proteomes" id="UP000594480">
    <property type="component" value="Chromosome"/>
</dbReference>
<organism evidence="1 2">
    <name type="scientific">Microbacterium schleiferi</name>
    <dbReference type="NCBI Taxonomy" id="69362"/>
    <lineage>
        <taxon>Bacteria</taxon>
        <taxon>Bacillati</taxon>
        <taxon>Actinomycetota</taxon>
        <taxon>Actinomycetes</taxon>
        <taxon>Micrococcales</taxon>
        <taxon>Microbacteriaceae</taxon>
        <taxon>Microbacterium</taxon>
    </lineage>
</organism>
<dbReference type="InterPro" id="IPR044000">
    <property type="entry name" value="Phage_tube_2"/>
</dbReference>
<protein>
    <recommendedName>
        <fullName evidence="3">Phage tail protein</fullName>
    </recommendedName>
</protein>
<dbReference type="EMBL" id="CP064760">
    <property type="protein sequence ID" value="QPE05311.1"/>
    <property type="molecule type" value="Genomic_DNA"/>
</dbReference>
<name>A0A7S8RHN9_9MICO</name>
<dbReference type="KEGG" id="msf:IT882_04380"/>
<evidence type="ECO:0008006" key="3">
    <source>
        <dbReference type="Google" id="ProtNLM"/>
    </source>
</evidence>
<keyword evidence="2" id="KW-1185">Reference proteome</keyword>
<dbReference type="RefSeq" id="WP_195693328.1">
    <property type="nucleotide sequence ID" value="NZ_CP064760.1"/>
</dbReference>
<reference evidence="1 2" key="1">
    <citation type="submission" date="2020-11" db="EMBL/GenBank/DDBJ databases">
        <title>Amino acid is mineralized and recycled by bacteria in oceanic microbiome.</title>
        <authorList>
            <person name="Zheng L.Y."/>
        </authorList>
    </citation>
    <scope>NUCLEOTIDE SEQUENCE [LARGE SCALE GENOMIC DNA]</scope>
    <source>
        <strain evidence="1 2">A32-1</strain>
    </source>
</reference>
<accession>A0A7S8RHN9</accession>
<evidence type="ECO:0000313" key="2">
    <source>
        <dbReference type="Proteomes" id="UP000594480"/>
    </source>
</evidence>
<sequence>MASMVEHQLGFKKESTFGTAVTVDRFLEFNSAPPKFEKTIEQGDGARPGGRVERGKHRSVTATRGTLDIEQVVMSSGFGTMFELLMGTGSSEEVSTDLYQQLFTFGTTNRKPSATIQVGVVMADASGTVSPITLVGAFCNSFELSIAQAGLLTLKSSWVAKEYKTDVTLATASYADDTEDFQFVGASLIVGGSVTVPTSTALASGGTEVGTVTDFSISVDHGGDEGQAFIGGGGLIGRAGVPGRAMITGSIKQEYQSNTFRDAVLADTPLALVATFEGLTDITSGNKPTVQIVCPQIRFDDGLPEPDTENAPAQDLTFKAFDDDVAAQAIYLVVRTGDTAL</sequence>
<evidence type="ECO:0000313" key="1">
    <source>
        <dbReference type="EMBL" id="QPE05311.1"/>
    </source>
</evidence>
<proteinExistence type="predicted"/>